<dbReference type="Pfam" id="PF03632">
    <property type="entry name" value="Glyco_hydro_65m"/>
    <property type="match status" value="1"/>
</dbReference>
<dbReference type="PANTHER" id="PTHR11051">
    <property type="entry name" value="GLYCOSYL HYDROLASE-RELATED"/>
    <property type="match status" value="1"/>
</dbReference>
<dbReference type="Gene3D" id="2.60.420.10">
    <property type="entry name" value="Maltose phosphorylase, domain 3"/>
    <property type="match status" value="1"/>
</dbReference>
<dbReference type="OrthoDB" id="9758855at2"/>
<dbReference type="AlphaFoldDB" id="A0A0R1V617"/>
<dbReference type="InterPro" id="IPR008928">
    <property type="entry name" value="6-hairpin_glycosidase_sf"/>
</dbReference>
<dbReference type="Gene3D" id="2.70.98.40">
    <property type="entry name" value="Glycoside hydrolase, family 65, N-terminal domain"/>
    <property type="match status" value="1"/>
</dbReference>
<organism evidence="4 5">
    <name type="scientific">Levilactobacillus hammesii DSM 16381</name>
    <dbReference type="NCBI Taxonomy" id="1423753"/>
    <lineage>
        <taxon>Bacteria</taxon>
        <taxon>Bacillati</taxon>
        <taxon>Bacillota</taxon>
        <taxon>Bacilli</taxon>
        <taxon>Lactobacillales</taxon>
        <taxon>Lactobacillaceae</taxon>
        <taxon>Levilactobacillus</taxon>
    </lineage>
</organism>
<proteinExistence type="predicted"/>
<dbReference type="SUPFAM" id="SSF48208">
    <property type="entry name" value="Six-hairpin glycosidases"/>
    <property type="match status" value="1"/>
</dbReference>
<evidence type="ECO:0000259" key="3">
    <source>
        <dbReference type="Pfam" id="PF03636"/>
    </source>
</evidence>
<accession>A0A0R1V617</accession>
<reference evidence="4 5" key="1">
    <citation type="journal article" date="2015" name="Genome Announc.">
        <title>Expanding the biotechnology potential of lactobacilli through comparative genomics of 213 strains and associated genera.</title>
        <authorList>
            <person name="Sun Z."/>
            <person name="Harris H.M."/>
            <person name="McCann A."/>
            <person name="Guo C."/>
            <person name="Argimon S."/>
            <person name="Zhang W."/>
            <person name="Yang X."/>
            <person name="Jeffery I.B."/>
            <person name="Cooney J.C."/>
            <person name="Kagawa T.F."/>
            <person name="Liu W."/>
            <person name="Song Y."/>
            <person name="Salvetti E."/>
            <person name="Wrobel A."/>
            <person name="Rasinkangas P."/>
            <person name="Parkhill J."/>
            <person name="Rea M.C."/>
            <person name="O'Sullivan O."/>
            <person name="Ritari J."/>
            <person name="Douillard F.P."/>
            <person name="Paul Ross R."/>
            <person name="Yang R."/>
            <person name="Briner A.E."/>
            <person name="Felis G.E."/>
            <person name="de Vos W.M."/>
            <person name="Barrangou R."/>
            <person name="Klaenhammer T.R."/>
            <person name="Caufield P.W."/>
            <person name="Cui Y."/>
            <person name="Zhang H."/>
            <person name="O'Toole P.W."/>
        </authorList>
    </citation>
    <scope>NUCLEOTIDE SEQUENCE [LARGE SCALE GENOMIC DNA]</scope>
    <source>
        <strain evidence="4 5">DSM 16381</strain>
    </source>
</reference>
<dbReference type="GO" id="GO:0030246">
    <property type="term" value="F:carbohydrate binding"/>
    <property type="evidence" value="ECO:0007669"/>
    <property type="project" value="InterPro"/>
</dbReference>
<feature type="domain" description="Glycoside hydrolase family 65 N-terminal" evidence="3">
    <location>
        <begin position="125"/>
        <end position="376"/>
    </location>
</feature>
<dbReference type="GO" id="GO:0005975">
    <property type="term" value="P:carbohydrate metabolic process"/>
    <property type="evidence" value="ECO:0007669"/>
    <property type="project" value="InterPro"/>
</dbReference>
<name>A0A0R1V617_9LACO</name>
<dbReference type="InterPro" id="IPR012341">
    <property type="entry name" value="6hp_glycosidase-like_sf"/>
</dbReference>
<dbReference type="InterPro" id="IPR005195">
    <property type="entry name" value="Glyco_hydro_65_M"/>
</dbReference>
<dbReference type="SUPFAM" id="SSF74650">
    <property type="entry name" value="Galactose mutarotase-like"/>
    <property type="match status" value="1"/>
</dbReference>
<dbReference type="STRING" id="1423753.FD28_GL001893"/>
<dbReference type="PANTHER" id="PTHR11051:SF8">
    <property type="entry name" value="PROTEIN-GLUCOSYLGALACTOSYLHYDROXYLYSINE GLUCOSIDASE"/>
    <property type="match status" value="1"/>
</dbReference>
<dbReference type="Gene3D" id="1.50.10.10">
    <property type="match status" value="1"/>
</dbReference>
<evidence type="ECO:0000259" key="1">
    <source>
        <dbReference type="Pfam" id="PF03632"/>
    </source>
</evidence>
<dbReference type="EMBL" id="AZFS01000003">
    <property type="protein sequence ID" value="KRL98530.1"/>
    <property type="molecule type" value="Genomic_DNA"/>
</dbReference>
<dbReference type="InterPro" id="IPR005196">
    <property type="entry name" value="Glyco_hydro_65_N"/>
</dbReference>
<dbReference type="Pfam" id="PF03633">
    <property type="entry name" value="Glyco_hydro_65C"/>
    <property type="match status" value="1"/>
</dbReference>
<sequence length="905" mass="101149">MKIITVHVLDDSLQVSYAPTGQPAAQRQFTIAYNSDQGIGENLENLRVKLVGLDVDAAVIDNALSYPFSDTVVGINHQRIDIGLAITNMLNIPVVSSQAITDQGLTAALKAKRDYLSWHLDYYGQYQGKRNYGQEAMLNVGNGFFGLRGAYTEAHADKDNYPGLYTAGLYDQLTTNINGRQVTNEDLVNLPNAQALTFGVDHQNPFQIKASDIQDIYRSLDLHTGALTTTMLVQLSTGHSLQIKTTKLANMKDWHRLSVQYSVTPLNFAGTLQIYSEIDGSVINANVDRYAAFDQRHIKVTGTGQQPDTVYLEGQTRTSKVNFILGSHLTGPGKALAAPVDTRPNAEQHIQQMRSVDVQPNQTYTFEKNVVLFTSRETTTDLMTAASDELQPTNFANSLASNTAYWQHRWQDADIQITGDITAQKLTRVNLYHLFISSQAIGSGKIDASVNARGLDGEAYRGHVFWDEMFDLPVFALHDPQLAKQLLMYRYRRLPAAKQNAHDAGYAGAMYPWQSGAKGDEQSQVVHLNPLTNTWDPDYSALQRHVSLAVAYNVIMYTHITGDQAFMADYGLEMLEEISQFWLSKTKLDDQTHRYTIDQVMGPDEFHENYPNADTPGLANNAYTNLMVTWLFNRLTALRQQLPKAKVQAVDRKTGFTQDVADKLTDVSHHLKLDISADGIIGQFEGYFKLPQLDFSKYQKKYGDISRMDRILKAEGKTPDAYQVAKQADALMAFYSLDATTVMGLLKQLGYELPQQALLKNLQFYLDRTTHGSTLSRIVYAVLTAMAGNMDQSWQLFSQALLSDYYDIQGGTTAEGIHLGVMGAVTLMSTRHYAGVDVLAPEITVTPHLPQQWQALRFNQLVRGIRYHFEIDHRQVKVTADHATTLTIGQHKVSLKPQQPATITY</sequence>
<dbReference type="PATRIC" id="fig|1423753.3.peg.1988"/>
<comment type="caution">
    <text evidence="4">The sequence shown here is derived from an EMBL/GenBank/DDBJ whole genome shotgun (WGS) entry which is preliminary data.</text>
</comment>
<dbReference type="InterPro" id="IPR005194">
    <property type="entry name" value="Glyco_hydro_65_C"/>
</dbReference>
<dbReference type="InterPro" id="IPR037018">
    <property type="entry name" value="GH65_N"/>
</dbReference>
<evidence type="ECO:0000313" key="5">
    <source>
        <dbReference type="Proteomes" id="UP000051580"/>
    </source>
</evidence>
<dbReference type="InterPro" id="IPR011013">
    <property type="entry name" value="Gal_mutarotase_sf_dom"/>
</dbReference>
<gene>
    <name evidence="4" type="ORF">FD28_GL001893</name>
</gene>
<protein>
    <submittedName>
        <fullName evidence="4">Trehalose and maltose hydrolase (Phosphorylase)</fullName>
    </submittedName>
</protein>
<dbReference type="RefSeq" id="WP_057731227.1">
    <property type="nucleotide sequence ID" value="NZ_AZFS01000003.1"/>
</dbReference>
<dbReference type="Proteomes" id="UP000051580">
    <property type="component" value="Unassembled WGS sequence"/>
</dbReference>
<evidence type="ECO:0000313" key="4">
    <source>
        <dbReference type="EMBL" id="KRL98530.1"/>
    </source>
</evidence>
<evidence type="ECO:0000259" key="2">
    <source>
        <dbReference type="Pfam" id="PF03633"/>
    </source>
</evidence>
<feature type="domain" description="Glycoside hydrolase family 65 central catalytic" evidence="1">
    <location>
        <begin position="428"/>
        <end position="825"/>
    </location>
</feature>
<keyword evidence="4" id="KW-0378">Hydrolase</keyword>
<dbReference type="GO" id="GO:0016757">
    <property type="term" value="F:glycosyltransferase activity"/>
    <property type="evidence" value="ECO:0007669"/>
    <property type="project" value="UniProtKB-ARBA"/>
</dbReference>
<dbReference type="GO" id="GO:0004553">
    <property type="term" value="F:hydrolase activity, hydrolyzing O-glycosyl compounds"/>
    <property type="evidence" value="ECO:0007669"/>
    <property type="project" value="TreeGrafter"/>
</dbReference>
<feature type="domain" description="Glycoside hydrolase family 65 C-terminal" evidence="2">
    <location>
        <begin position="842"/>
        <end position="888"/>
    </location>
</feature>
<keyword evidence="5" id="KW-1185">Reference proteome</keyword>
<dbReference type="Pfam" id="PF03636">
    <property type="entry name" value="Glyco_hydro_65N"/>
    <property type="match status" value="1"/>
</dbReference>